<dbReference type="InterPro" id="IPR021109">
    <property type="entry name" value="Peptidase_aspartic_dom_sf"/>
</dbReference>
<accession>Q0CE32</accession>
<dbReference type="VEuPathDB" id="FungiDB:ATEG_08052"/>
<evidence type="ECO:0000256" key="1">
    <source>
        <dbReference type="SAM" id="MobiDB-lite"/>
    </source>
</evidence>
<sequence>MLLFPCISRRKQPVGSPPGAPSNPHVHPTAPPGNDGASPGYYVTGAPMQRLWHDDPTVQLTESIDSMFAQSPLSHQVYPDRDLADYDFIYDVLVYTASGGKIRRRLVVDFRTDVNIMSDAVYRRLHMKASAYDETQSIRLPGRGDVKPLGTVVVQWSLLGDSSVYHTRFYVVRGWHMDLVLGRPSVKEHQLYRKDAGVVSRLNTSYRR</sequence>
<dbReference type="Proteomes" id="UP000007963">
    <property type="component" value="Unassembled WGS sequence"/>
</dbReference>
<dbReference type="OrthoDB" id="4471293at2759"/>
<evidence type="ECO:0000313" key="3">
    <source>
        <dbReference type="Proteomes" id="UP000007963"/>
    </source>
</evidence>
<proteinExistence type="predicted"/>
<feature type="region of interest" description="Disordered" evidence="1">
    <location>
        <begin position="11"/>
        <end position="40"/>
    </location>
</feature>
<evidence type="ECO:0000313" key="2">
    <source>
        <dbReference type="EMBL" id="EAU31225.1"/>
    </source>
</evidence>
<protein>
    <submittedName>
        <fullName evidence="2">Uncharacterized protein</fullName>
    </submittedName>
</protein>
<dbReference type="RefSeq" id="XP_001216673.1">
    <property type="nucleotide sequence ID" value="XM_001216673.1"/>
</dbReference>
<name>Q0CE32_ASPTN</name>
<dbReference type="EMBL" id="CH476605">
    <property type="protein sequence ID" value="EAU31225.1"/>
    <property type="molecule type" value="Genomic_DNA"/>
</dbReference>
<gene>
    <name evidence="2" type="ORF">ATEG_08052</name>
</gene>
<dbReference type="Gene3D" id="2.40.70.10">
    <property type="entry name" value="Acid Proteases"/>
    <property type="match status" value="1"/>
</dbReference>
<dbReference type="HOGENOM" id="CLU_1320624_0_0_1"/>
<dbReference type="GeneID" id="4353394"/>
<reference evidence="3" key="1">
    <citation type="submission" date="2005-09" db="EMBL/GenBank/DDBJ databases">
        <title>Annotation of the Aspergillus terreus NIH2624 genome.</title>
        <authorList>
            <person name="Birren B.W."/>
            <person name="Lander E.S."/>
            <person name="Galagan J.E."/>
            <person name="Nusbaum C."/>
            <person name="Devon K."/>
            <person name="Henn M."/>
            <person name="Ma L.-J."/>
            <person name="Jaffe D.B."/>
            <person name="Butler J."/>
            <person name="Alvarez P."/>
            <person name="Gnerre S."/>
            <person name="Grabherr M."/>
            <person name="Kleber M."/>
            <person name="Mauceli E.W."/>
            <person name="Brockman W."/>
            <person name="Rounsley S."/>
            <person name="Young S.K."/>
            <person name="LaButti K."/>
            <person name="Pushparaj V."/>
            <person name="DeCaprio D."/>
            <person name="Crawford M."/>
            <person name="Koehrsen M."/>
            <person name="Engels R."/>
            <person name="Montgomery P."/>
            <person name="Pearson M."/>
            <person name="Howarth C."/>
            <person name="Larson L."/>
            <person name="Luoma S."/>
            <person name="White J."/>
            <person name="Alvarado L."/>
            <person name="Kodira C.D."/>
            <person name="Zeng Q."/>
            <person name="Oleary S."/>
            <person name="Yandava C."/>
            <person name="Denning D.W."/>
            <person name="Nierman W.C."/>
            <person name="Milne T."/>
            <person name="Madden K."/>
        </authorList>
    </citation>
    <scope>NUCLEOTIDE SEQUENCE [LARGE SCALE GENOMIC DNA]</scope>
    <source>
        <strain evidence="3">NIH 2624 / FGSC A1156</strain>
    </source>
</reference>
<organism evidence="2 3">
    <name type="scientific">Aspergillus terreus (strain NIH 2624 / FGSC A1156)</name>
    <dbReference type="NCBI Taxonomy" id="341663"/>
    <lineage>
        <taxon>Eukaryota</taxon>
        <taxon>Fungi</taxon>
        <taxon>Dikarya</taxon>
        <taxon>Ascomycota</taxon>
        <taxon>Pezizomycotina</taxon>
        <taxon>Eurotiomycetes</taxon>
        <taxon>Eurotiomycetidae</taxon>
        <taxon>Eurotiales</taxon>
        <taxon>Aspergillaceae</taxon>
        <taxon>Aspergillus</taxon>
        <taxon>Aspergillus subgen. Circumdati</taxon>
    </lineage>
</organism>
<dbReference type="AlphaFoldDB" id="Q0CE32"/>
<dbReference type="CDD" id="cd00303">
    <property type="entry name" value="retropepsin_like"/>
    <property type="match status" value="1"/>
</dbReference>